<gene>
    <name evidence="2" type="ORF">EYC80_007207</name>
</gene>
<dbReference type="AlphaFoldDB" id="A0A5N6K0M0"/>
<name>A0A5N6K0M0_MONLA</name>
<protein>
    <submittedName>
        <fullName evidence="2">Uncharacterized protein</fullName>
    </submittedName>
</protein>
<evidence type="ECO:0000313" key="3">
    <source>
        <dbReference type="Proteomes" id="UP000326757"/>
    </source>
</evidence>
<keyword evidence="3" id="KW-1185">Reference proteome</keyword>
<comment type="caution">
    <text evidence="2">The sequence shown here is derived from an EMBL/GenBank/DDBJ whole genome shotgun (WGS) entry which is preliminary data.</text>
</comment>
<dbReference type="EMBL" id="VIGI01000010">
    <property type="protein sequence ID" value="KAB8295303.1"/>
    <property type="molecule type" value="Genomic_DNA"/>
</dbReference>
<proteinExistence type="predicted"/>
<feature type="region of interest" description="Disordered" evidence="1">
    <location>
        <begin position="1"/>
        <end position="33"/>
    </location>
</feature>
<evidence type="ECO:0000256" key="1">
    <source>
        <dbReference type="SAM" id="MobiDB-lite"/>
    </source>
</evidence>
<reference evidence="2 3" key="1">
    <citation type="submission" date="2019-06" db="EMBL/GenBank/DDBJ databases">
        <title>Genome Sequence of the Brown Rot Fungal Pathogen Monilinia laxa.</title>
        <authorList>
            <person name="De Miccolis Angelini R.M."/>
            <person name="Landi L."/>
            <person name="Abate D."/>
            <person name="Pollastro S."/>
            <person name="Romanazzi G."/>
            <person name="Faretra F."/>
        </authorList>
    </citation>
    <scope>NUCLEOTIDE SEQUENCE [LARGE SCALE GENOMIC DNA]</scope>
    <source>
        <strain evidence="2 3">Mlax316</strain>
    </source>
</reference>
<accession>A0A5N6K0M0</accession>
<dbReference type="Proteomes" id="UP000326757">
    <property type="component" value="Unassembled WGS sequence"/>
</dbReference>
<organism evidence="2 3">
    <name type="scientific">Monilinia laxa</name>
    <name type="common">Brown rot fungus</name>
    <name type="synonym">Sclerotinia laxa</name>
    <dbReference type="NCBI Taxonomy" id="61186"/>
    <lineage>
        <taxon>Eukaryota</taxon>
        <taxon>Fungi</taxon>
        <taxon>Dikarya</taxon>
        <taxon>Ascomycota</taxon>
        <taxon>Pezizomycotina</taxon>
        <taxon>Leotiomycetes</taxon>
        <taxon>Helotiales</taxon>
        <taxon>Sclerotiniaceae</taxon>
        <taxon>Monilinia</taxon>
    </lineage>
</organism>
<sequence length="69" mass="8111">MHPSLPYSPHPSVYPHEHLHPHRSLPSKITNQSNQPMLLKKATDFGWVLGLNGRQMSTEQFYWYHFIAK</sequence>
<evidence type="ECO:0000313" key="2">
    <source>
        <dbReference type="EMBL" id="KAB8295303.1"/>
    </source>
</evidence>